<dbReference type="SUPFAM" id="SSF53335">
    <property type="entry name" value="S-adenosyl-L-methionine-dependent methyltransferases"/>
    <property type="match status" value="1"/>
</dbReference>
<dbReference type="InterPro" id="IPR019874">
    <property type="entry name" value="RF_methyltr_PrmC"/>
</dbReference>
<evidence type="ECO:0000259" key="6">
    <source>
        <dbReference type="Pfam" id="PF05175"/>
    </source>
</evidence>
<keyword evidence="4" id="KW-0949">S-adenosyl-L-methionine</keyword>
<feature type="domain" description="Methyltransferase small" evidence="6">
    <location>
        <begin position="78"/>
        <end position="175"/>
    </location>
</feature>
<reference evidence="8" key="1">
    <citation type="journal article" date="2015" name="Nature">
        <title>Complex archaea that bridge the gap between prokaryotes and eukaryotes.</title>
        <authorList>
            <person name="Spang A."/>
            <person name="Saw J.H."/>
            <person name="Jorgensen S.L."/>
            <person name="Zaremba-Niedzwiedzka K."/>
            <person name="Martijn J."/>
            <person name="Lind A.E."/>
            <person name="van Eijk R."/>
            <person name="Schleper C."/>
            <person name="Guy L."/>
            <person name="Ettema T.J."/>
        </authorList>
    </citation>
    <scope>NUCLEOTIDE SEQUENCE</scope>
</reference>
<dbReference type="AlphaFoldDB" id="A0A0F9G408"/>
<evidence type="ECO:0000313" key="8">
    <source>
        <dbReference type="EMBL" id="KKL85211.1"/>
    </source>
</evidence>
<name>A0A0F9G408_9ZZZZ</name>
<evidence type="ECO:0000256" key="4">
    <source>
        <dbReference type="ARBA" id="ARBA00022691"/>
    </source>
</evidence>
<dbReference type="InterPro" id="IPR040758">
    <property type="entry name" value="PrmC_N"/>
</dbReference>
<protein>
    <recommendedName>
        <fullName evidence="1">peptide chain release factor N(5)-glutamine methyltransferase</fullName>
        <ecNumber evidence="1">2.1.1.297</ecNumber>
    </recommendedName>
</protein>
<evidence type="ECO:0000256" key="1">
    <source>
        <dbReference type="ARBA" id="ARBA00012771"/>
    </source>
</evidence>
<dbReference type="PANTHER" id="PTHR18895:SF74">
    <property type="entry name" value="MTRF1L RELEASE FACTOR GLUTAMINE METHYLTRANSFERASE"/>
    <property type="match status" value="1"/>
</dbReference>
<dbReference type="CDD" id="cd02440">
    <property type="entry name" value="AdoMet_MTases"/>
    <property type="match status" value="1"/>
</dbReference>
<evidence type="ECO:0000256" key="3">
    <source>
        <dbReference type="ARBA" id="ARBA00022679"/>
    </source>
</evidence>
<dbReference type="InterPro" id="IPR007848">
    <property type="entry name" value="Small_mtfrase_dom"/>
</dbReference>
<dbReference type="Gene3D" id="1.10.8.10">
    <property type="entry name" value="DNA helicase RuvA subunit, C-terminal domain"/>
    <property type="match status" value="1"/>
</dbReference>
<feature type="non-terminal residue" evidence="8">
    <location>
        <position position="1"/>
    </location>
</feature>
<dbReference type="InterPro" id="IPR004556">
    <property type="entry name" value="HemK-like"/>
</dbReference>
<dbReference type="NCBIfam" id="TIGR00536">
    <property type="entry name" value="hemK_fam"/>
    <property type="match status" value="1"/>
</dbReference>
<accession>A0A0F9G408</accession>
<keyword evidence="2" id="KW-0489">Methyltransferase</keyword>
<organism evidence="8">
    <name type="scientific">marine sediment metagenome</name>
    <dbReference type="NCBI Taxonomy" id="412755"/>
    <lineage>
        <taxon>unclassified sequences</taxon>
        <taxon>metagenomes</taxon>
        <taxon>ecological metagenomes</taxon>
    </lineage>
</organism>
<dbReference type="PANTHER" id="PTHR18895">
    <property type="entry name" value="HEMK METHYLTRANSFERASE"/>
    <property type="match status" value="1"/>
</dbReference>
<evidence type="ECO:0000256" key="2">
    <source>
        <dbReference type="ARBA" id="ARBA00022603"/>
    </source>
</evidence>
<evidence type="ECO:0000256" key="5">
    <source>
        <dbReference type="ARBA" id="ARBA00048391"/>
    </source>
</evidence>
<dbReference type="Pfam" id="PF05175">
    <property type="entry name" value="MTS"/>
    <property type="match status" value="1"/>
</dbReference>
<proteinExistence type="inferred from homology"/>
<sequence>IELHPNPDKIINDGDISKCKTLINKRANHVPLQYITGHVEFLSLDFVVDERTLIPRQDTEILVETALNKIKNRTPSDKTITIVDIGTGCGNIAISLATNLQNVQVYANDISREALAVAGINVRRHRVADRVHLLHGNLFETFDGHLNRGNIDFIVSNPPYVKEADWNKLEPEIIEHEPRDALVGGKDGLRFYKRIIREAPEWLRPEGFLILEVGETQAETITKLIETKGHFENIEITKDLQKIDRIVSARRK</sequence>
<evidence type="ECO:0000259" key="7">
    <source>
        <dbReference type="Pfam" id="PF17827"/>
    </source>
</evidence>
<dbReference type="EC" id="2.1.1.297" evidence="1"/>
<keyword evidence="3" id="KW-0808">Transferase</keyword>
<comment type="catalytic activity">
    <reaction evidence="5">
        <text>L-glutaminyl-[peptide chain release factor] + S-adenosyl-L-methionine = N(5)-methyl-L-glutaminyl-[peptide chain release factor] + S-adenosyl-L-homocysteine + H(+)</text>
        <dbReference type="Rhea" id="RHEA:42896"/>
        <dbReference type="Rhea" id="RHEA-COMP:10271"/>
        <dbReference type="Rhea" id="RHEA-COMP:10272"/>
        <dbReference type="ChEBI" id="CHEBI:15378"/>
        <dbReference type="ChEBI" id="CHEBI:30011"/>
        <dbReference type="ChEBI" id="CHEBI:57856"/>
        <dbReference type="ChEBI" id="CHEBI:59789"/>
        <dbReference type="ChEBI" id="CHEBI:61891"/>
        <dbReference type="EC" id="2.1.1.297"/>
    </reaction>
</comment>
<dbReference type="EMBL" id="LAZR01021472">
    <property type="protein sequence ID" value="KKL85211.1"/>
    <property type="molecule type" value="Genomic_DNA"/>
</dbReference>
<comment type="caution">
    <text evidence="8">The sequence shown here is derived from an EMBL/GenBank/DDBJ whole genome shotgun (WGS) entry which is preliminary data.</text>
</comment>
<dbReference type="InterPro" id="IPR002052">
    <property type="entry name" value="DNA_methylase_N6_adenine_CS"/>
</dbReference>
<dbReference type="Gene3D" id="3.40.50.150">
    <property type="entry name" value="Vaccinia Virus protein VP39"/>
    <property type="match status" value="1"/>
</dbReference>
<dbReference type="NCBIfam" id="TIGR03534">
    <property type="entry name" value="RF_mod_PrmC"/>
    <property type="match status" value="1"/>
</dbReference>
<dbReference type="PROSITE" id="PS00092">
    <property type="entry name" value="N6_MTASE"/>
    <property type="match status" value="1"/>
</dbReference>
<dbReference type="Pfam" id="PF17827">
    <property type="entry name" value="PrmC_N"/>
    <property type="match status" value="1"/>
</dbReference>
<dbReference type="GO" id="GO:0003676">
    <property type="term" value="F:nucleic acid binding"/>
    <property type="evidence" value="ECO:0007669"/>
    <property type="project" value="InterPro"/>
</dbReference>
<feature type="domain" description="Release factor glutamine methyltransferase N-terminal" evidence="7">
    <location>
        <begin position="3"/>
        <end position="37"/>
    </location>
</feature>
<dbReference type="InterPro" id="IPR029063">
    <property type="entry name" value="SAM-dependent_MTases_sf"/>
</dbReference>
<dbReference type="HAMAP" id="MF_02126">
    <property type="entry name" value="RF_methyltr_PrmC"/>
    <property type="match status" value="1"/>
</dbReference>
<dbReference type="GO" id="GO:0032259">
    <property type="term" value="P:methylation"/>
    <property type="evidence" value="ECO:0007669"/>
    <property type="project" value="UniProtKB-KW"/>
</dbReference>
<dbReference type="InterPro" id="IPR050320">
    <property type="entry name" value="N5-glutamine_MTase"/>
</dbReference>
<gene>
    <name evidence="8" type="ORF">LCGC14_1956990</name>
</gene>
<dbReference type="GO" id="GO:0102559">
    <property type="term" value="F:peptide chain release factor N(5)-glutamine methyltransferase activity"/>
    <property type="evidence" value="ECO:0007669"/>
    <property type="project" value="UniProtKB-EC"/>
</dbReference>